<gene>
    <name evidence="1" type="ORF">L1987_16222</name>
</gene>
<dbReference type="EMBL" id="CM042022">
    <property type="protein sequence ID" value="KAI3816521.1"/>
    <property type="molecule type" value="Genomic_DNA"/>
</dbReference>
<accession>A0ACB9J9V2</accession>
<evidence type="ECO:0000313" key="1">
    <source>
        <dbReference type="EMBL" id="KAI3816521.1"/>
    </source>
</evidence>
<dbReference type="Proteomes" id="UP001056120">
    <property type="component" value="Linkage Group LG05"/>
</dbReference>
<sequence>MSQAFVVIILIKAAYFQLKFHVLAEQKVRTCLKFSLLRTEVTNLSNPARATKANPMEIARNPAEKVTATTRATKGNPARATKANPVLSSNQISHLAFEGFLVQIRFQIDAFFHSLRLH</sequence>
<name>A0ACB9J9V2_9ASTR</name>
<organism evidence="1 2">
    <name type="scientific">Smallanthus sonchifolius</name>
    <dbReference type="NCBI Taxonomy" id="185202"/>
    <lineage>
        <taxon>Eukaryota</taxon>
        <taxon>Viridiplantae</taxon>
        <taxon>Streptophyta</taxon>
        <taxon>Embryophyta</taxon>
        <taxon>Tracheophyta</taxon>
        <taxon>Spermatophyta</taxon>
        <taxon>Magnoliopsida</taxon>
        <taxon>eudicotyledons</taxon>
        <taxon>Gunneridae</taxon>
        <taxon>Pentapetalae</taxon>
        <taxon>asterids</taxon>
        <taxon>campanulids</taxon>
        <taxon>Asterales</taxon>
        <taxon>Asteraceae</taxon>
        <taxon>Asteroideae</taxon>
        <taxon>Heliantheae alliance</taxon>
        <taxon>Millerieae</taxon>
        <taxon>Smallanthus</taxon>
    </lineage>
</organism>
<proteinExistence type="predicted"/>
<reference evidence="2" key="1">
    <citation type="journal article" date="2022" name="Mol. Ecol. Resour.">
        <title>The genomes of chicory, endive, great burdock and yacon provide insights into Asteraceae palaeo-polyploidization history and plant inulin production.</title>
        <authorList>
            <person name="Fan W."/>
            <person name="Wang S."/>
            <person name="Wang H."/>
            <person name="Wang A."/>
            <person name="Jiang F."/>
            <person name="Liu H."/>
            <person name="Zhao H."/>
            <person name="Xu D."/>
            <person name="Zhang Y."/>
        </authorList>
    </citation>
    <scope>NUCLEOTIDE SEQUENCE [LARGE SCALE GENOMIC DNA]</scope>
    <source>
        <strain evidence="2">cv. Yunnan</strain>
    </source>
</reference>
<keyword evidence="2" id="KW-1185">Reference proteome</keyword>
<evidence type="ECO:0000313" key="2">
    <source>
        <dbReference type="Proteomes" id="UP001056120"/>
    </source>
</evidence>
<protein>
    <submittedName>
        <fullName evidence="1">Uncharacterized protein</fullName>
    </submittedName>
</protein>
<comment type="caution">
    <text evidence="1">The sequence shown here is derived from an EMBL/GenBank/DDBJ whole genome shotgun (WGS) entry which is preliminary data.</text>
</comment>
<reference evidence="1 2" key="2">
    <citation type="journal article" date="2022" name="Mol. Ecol. Resour.">
        <title>The genomes of chicory, endive, great burdock and yacon provide insights into Asteraceae paleo-polyploidization history and plant inulin production.</title>
        <authorList>
            <person name="Fan W."/>
            <person name="Wang S."/>
            <person name="Wang H."/>
            <person name="Wang A."/>
            <person name="Jiang F."/>
            <person name="Liu H."/>
            <person name="Zhao H."/>
            <person name="Xu D."/>
            <person name="Zhang Y."/>
        </authorList>
    </citation>
    <scope>NUCLEOTIDE SEQUENCE [LARGE SCALE GENOMIC DNA]</scope>
    <source>
        <strain evidence="2">cv. Yunnan</strain>
        <tissue evidence="1">Leaves</tissue>
    </source>
</reference>